<dbReference type="EMBL" id="HG994365">
    <property type="protein sequence ID" value="CAF2072331.1"/>
    <property type="molecule type" value="Genomic_DNA"/>
</dbReference>
<protein>
    <submittedName>
        <fullName evidence="2">(rape) hypothetical protein</fullName>
    </submittedName>
</protein>
<gene>
    <name evidence="2" type="ORF">DARMORV10_C01P23790.1</name>
</gene>
<feature type="region of interest" description="Disordered" evidence="1">
    <location>
        <begin position="72"/>
        <end position="91"/>
    </location>
</feature>
<dbReference type="InterPro" id="IPR011990">
    <property type="entry name" value="TPR-like_helical_dom_sf"/>
</dbReference>
<name>A0A816REF6_BRANA</name>
<dbReference type="Gene3D" id="1.25.40.10">
    <property type="entry name" value="Tetratricopeptide repeat domain"/>
    <property type="match status" value="1"/>
</dbReference>
<evidence type="ECO:0000256" key="1">
    <source>
        <dbReference type="SAM" id="MobiDB-lite"/>
    </source>
</evidence>
<sequence>MEEKGIQPTWKSYPIFAKELCKSAKYDEILKLLNQMHASKIAIRDDMFSWVISCMEKHGEKENIEHIKELQKKMQIPSRTKARRGAELLEDYNRPQVVQHSPLSPASSAVDMMDVQEICRILASPPENGREHKNL</sequence>
<evidence type="ECO:0000313" key="2">
    <source>
        <dbReference type="EMBL" id="CAF2072331.1"/>
    </source>
</evidence>
<organism evidence="2">
    <name type="scientific">Brassica napus</name>
    <name type="common">Rape</name>
    <dbReference type="NCBI Taxonomy" id="3708"/>
    <lineage>
        <taxon>Eukaryota</taxon>
        <taxon>Viridiplantae</taxon>
        <taxon>Streptophyta</taxon>
        <taxon>Embryophyta</taxon>
        <taxon>Tracheophyta</taxon>
        <taxon>Spermatophyta</taxon>
        <taxon>Magnoliopsida</taxon>
        <taxon>eudicotyledons</taxon>
        <taxon>Gunneridae</taxon>
        <taxon>Pentapetalae</taxon>
        <taxon>rosids</taxon>
        <taxon>malvids</taxon>
        <taxon>Brassicales</taxon>
        <taxon>Brassicaceae</taxon>
        <taxon>Brassiceae</taxon>
        <taxon>Brassica</taxon>
    </lineage>
</organism>
<accession>A0A816REF6</accession>
<proteinExistence type="predicted"/>
<dbReference type="SMR" id="A0A816REF6"/>
<reference evidence="2" key="1">
    <citation type="submission" date="2021-01" db="EMBL/GenBank/DDBJ databases">
        <authorList>
            <consortium name="Genoscope - CEA"/>
            <person name="William W."/>
        </authorList>
    </citation>
    <scope>NUCLEOTIDE SEQUENCE</scope>
</reference>
<dbReference type="Proteomes" id="UP001295469">
    <property type="component" value="Chromosome C01"/>
</dbReference>
<dbReference type="AlphaFoldDB" id="A0A816REF6"/>